<proteinExistence type="predicted"/>
<protein>
    <submittedName>
        <fullName evidence="2">Uncharacterized protein</fullName>
    </submittedName>
</protein>
<reference evidence="2" key="1">
    <citation type="submission" date="2019-12" db="EMBL/GenBank/DDBJ databases">
        <title>Genome sequencing and annotation of Brassica cretica.</title>
        <authorList>
            <person name="Studholme D.J."/>
            <person name="Sarris P."/>
        </authorList>
    </citation>
    <scope>NUCLEOTIDE SEQUENCE</scope>
    <source>
        <strain evidence="2">PFS-109/04</strain>
        <tissue evidence="2">Leaf</tissue>
    </source>
</reference>
<dbReference type="AlphaFoldDB" id="A0A8S9QIF4"/>
<evidence type="ECO:0000313" key="2">
    <source>
        <dbReference type="EMBL" id="KAF3539753.1"/>
    </source>
</evidence>
<dbReference type="EMBL" id="QGKX02001290">
    <property type="protein sequence ID" value="KAF3539753.1"/>
    <property type="molecule type" value="Genomic_DNA"/>
</dbReference>
<feature type="region of interest" description="Disordered" evidence="1">
    <location>
        <begin position="59"/>
        <end position="79"/>
    </location>
</feature>
<sequence length="418" mass="46348">MKSSPNPTDESSSRLFTSLLTVLGSNSWRPPWGMEKYIRGRLNWSPFCCHSIDESTLDRRVDTRPTSRHSTDSSATRSLSSLGADRSLVTRPKSRHLTVLFEASPSATRRRPTGTLELTHRTTRSCSDLFLAVTRLGTLAVTRLALLRSLDSLLAVTRLALLRSLDSHSCGHSTRTLAVTRICTLAVTRLALCDLSLVTRPYFDRRVTTRPTSPHSTGESSLDQRVLTRPFCSHLTVLSPHDCSIVTSTNESSLDRFVVTRLFCRHTNVMSSLRQTSPHSTDERSLAVAWLDLSRPLTRSHATRRRPTGTLELTHRTTRSCSDLFLAVTQLAILAVTRLALLRSLDSLLEVTRLALLRSLDSHSCGHSQLHSCSHSTCSLRSLASLSRSHSARIALLQSLGLLASLGHDVILRRHVLP</sequence>
<organism evidence="2 3">
    <name type="scientific">Brassica cretica</name>
    <name type="common">Mustard</name>
    <dbReference type="NCBI Taxonomy" id="69181"/>
    <lineage>
        <taxon>Eukaryota</taxon>
        <taxon>Viridiplantae</taxon>
        <taxon>Streptophyta</taxon>
        <taxon>Embryophyta</taxon>
        <taxon>Tracheophyta</taxon>
        <taxon>Spermatophyta</taxon>
        <taxon>Magnoliopsida</taxon>
        <taxon>eudicotyledons</taxon>
        <taxon>Gunneridae</taxon>
        <taxon>Pentapetalae</taxon>
        <taxon>rosids</taxon>
        <taxon>malvids</taxon>
        <taxon>Brassicales</taxon>
        <taxon>Brassicaceae</taxon>
        <taxon>Brassiceae</taxon>
        <taxon>Brassica</taxon>
    </lineage>
</organism>
<evidence type="ECO:0000256" key="1">
    <source>
        <dbReference type="SAM" id="MobiDB-lite"/>
    </source>
</evidence>
<accession>A0A8S9QIF4</accession>
<comment type="caution">
    <text evidence="2">The sequence shown here is derived from an EMBL/GenBank/DDBJ whole genome shotgun (WGS) entry which is preliminary data.</text>
</comment>
<gene>
    <name evidence="2" type="ORF">F2Q69_00021188</name>
</gene>
<feature type="compositionally biased region" description="Basic and acidic residues" evidence="1">
    <location>
        <begin position="59"/>
        <end position="71"/>
    </location>
</feature>
<dbReference type="Proteomes" id="UP000712600">
    <property type="component" value="Unassembled WGS sequence"/>
</dbReference>
<evidence type="ECO:0000313" key="3">
    <source>
        <dbReference type="Proteomes" id="UP000712600"/>
    </source>
</evidence>
<name>A0A8S9QIF4_BRACR</name>